<comment type="caution">
    <text evidence="1">The sequence shown here is derived from an EMBL/GenBank/DDBJ whole genome shotgun (WGS) entry which is preliminary data.</text>
</comment>
<protein>
    <submittedName>
        <fullName evidence="1">Uncharacterized protein</fullName>
    </submittedName>
</protein>
<name>A0ABQ5EAJ3_9ASTR</name>
<gene>
    <name evidence="1" type="ORF">Tco_0974061</name>
</gene>
<keyword evidence="2" id="KW-1185">Reference proteome</keyword>
<evidence type="ECO:0000313" key="2">
    <source>
        <dbReference type="Proteomes" id="UP001151760"/>
    </source>
</evidence>
<dbReference type="Proteomes" id="UP001151760">
    <property type="component" value="Unassembled WGS sequence"/>
</dbReference>
<organism evidence="1 2">
    <name type="scientific">Tanacetum coccineum</name>
    <dbReference type="NCBI Taxonomy" id="301880"/>
    <lineage>
        <taxon>Eukaryota</taxon>
        <taxon>Viridiplantae</taxon>
        <taxon>Streptophyta</taxon>
        <taxon>Embryophyta</taxon>
        <taxon>Tracheophyta</taxon>
        <taxon>Spermatophyta</taxon>
        <taxon>Magnoliopsida</taxon>
        <taxon>eudicotyledons</taxon>
        <taxon>Gunneridae</taxon>
        <taxon>Pentapetalae</taxon>
        <taxon>asterids</taxon>
        <taxon>campanulids</taxon>
        <taxon>Asterales</taxon>
        <taxon>Asteraceae</taxon>
        <taxon>Asteroideae</taxon>
        <taxon>Anthemideae</taxon>
        <taxon>Anthemidinae</taxon>
        <taxon>Tanacetum</taxon>
    </lineage>
</organism>
<reference evidence="1" key="2">
    <citation type="submission" date="2022-01" db="EMBL/GenBank/DDBJ databases">
        <authorList>
            <person name="Yamashiro T."/>
            <person name="Shiraishi A."/>
            <person name="Satake H."/>
            <person name="Nakayama K."/>
        </authorList>
    </citation>
    <scope>NUCLEOTIDE SEQUENCE</scope>
</reference>
<reference evidence="1" key="1">
    <citation type="journal article" date="2022" name="Int. J. Mol. Sci.">
        <title>Draft Genome of Tanacetum Coccineum: Genomic Comparison of Closely Related Tanacetum-Family Plants.</title>
        <authorList>
            <person name="Yamashiro T."/>
            <person name="Shiraishi A."/>
            <person name="Nakayama K."/>
            <person name="Satake H."/>
        </authorList>
    </citation>
    <scope>NUCLEOTIDE SEQUENCE</scope>
</reference>
<dbReference type="EMBL" id="BQNB010016108">
    <property type="protein sequence ID" value="GJT47904.1"/>
    <property type="molecule type" value="Genomic_DNA"/>
</dbReference>
<proteinExistence type="predicted"/>
<accession>A0ABQ5EAJ3</accession>
<evidence type="ECO:0000313" key="1">
    <source>
        <dbReference type="EMBL" id="GJT47904.1"/>
    </source>
</evidence>
<sequence>MIRVVWKKESQKRVKYYIVAEKQCGDDVLGKKADRKRKLGLNNKKGKKVVVGDANVTEKGFGEEGVVKKISQKCKKSVVGEETGGVKKYGDDGLVEVSLLWPIRIS</sequence>